<evidence type="ECO:0000313" key="2">
    <source>
        <dbReference type="EMBL" id="RDX67130.1"/>
    </source>
</evidence>
<sequence length="121" mass="13933">MELRDDAISCKLFLGTLRGVAMQWFAGLLPRTIHTFNDLATIFMSQFATNHAKRLEKGLRVDQFSNSLALIRSSNMSEIWAKTEKHIEAKEDQADRIHAEKDTSTSWSKNDRSHHAKTHHR</sequence>
<dbReference type="Proteomes" id="UP000257109">
    <property type="component" value="Unassembled WGS sequence"/>
</dbReference>
<accession>A0A371EM55</accession>
<dbReference type="AlphaFoldDB" id="A0A371EM55"/>
<keyword evidence="3" id="KW-1185">Reference proteome</keyword>
<evidence type="ECO:0008006" key="4">
    <source>
        <dbReference type="Google" id="ProtNLM"/>
    </source>
</evidence>
<name>A0A371EM55_MUCPR</name>
<comment type="caution">
    <text evidence="2">The sequence shown here is derived from an EMBL/GenBank/DDBJ whole genome shotgun (WGS) entry which is preliminary data.</text>
</comment>
<evidence type="ECO:0000313" key="3">
    <source>
        <dbReference type="Proteomes" id="UP000257109"/>
    </source>
</evidence>
<reference evidence="2" key="1">
    <citation type="submission" date="2018-05" db="EMBL/GenBank/DDBJ databases">
        <title>Draft genome of Mucuna pruriens seed.</title>
        <authorList>
            <person name="Nnadi N.E."/>
            <person name="Vos R."/>
            <person name="Hasami M.H."/>
            <person name="Devisetty U.K."/>
            <person name="Aguiy J.C."/>
        </authorList>
    </citation>
    <scope>NUCLEOTIDE SEQUENCE [LARGE SCALE GENOMIC DNA]</scope>
    <source>
        <strain evidence="2">JCA_2017</strain>
    </source>
</reference>
<feature type="non-terminal residue" evidence="2">
    <location>
        <position position="1"/>
    </location>
</feature>
<dbReference type="EMBL" id="QJKJ01013125">
    <property type="protein sequence ID" value="RDX67130.1"/>
    <property type="molecule type" value="Genomic_DNA"/>
</dbReference>
<protein>
    <recommendedName>
        <fullName evidence="4">Retrotransposon gag domain-containing protein</fullName>
    </recommendedName>
</protein>
<gene>
    <name evidence="2" type="ORF">CR513_54022</name>
</gene>
<organism evidence="2 3">
    <name type="scientific">Mucuna pruriens</name>
    <name type="common">Velvet bean</name>
    <name type="synonym">Dolichos pruriens</name>
    <dbReference type="NCBI Taxonomy" id="157652"/>
    <lineage>
        <taxon>Eukaryota</taxon>
        <taxon>Viridiplantae</taxon>
        <taxon>Streptophyta</taxon>
        <taxon>Embryophyta</taxon>
        <taxon>Tracheophyta</taxon>
        <taxon>Spermatophyta</taxon>
        <taxon>Magnoliopsida</taxon>
        <taxon>eudicotyledons</taxon>
        <taxon>Gunneridae</taxon>
        <taxon>Pentapetalae</taxon>
        <taxon>rosids</taxon>
        <taxon>fabids</taxon>
        <taxon>Fabales</taxon>
        <taxon>Fabaceae</taxon>
        <taxon>Papilionoideae</taxon>
        <taxon>50 kb inversion clade</taxon>
        <taxon>NPAAA clade</taxon>
        <taxon>indigoferoid/millettioid clade</taxon>
        <taxon>Phaseoleae</taxon>
        <taxon>Mucuna</taxon>
    </lineage>
</organism>
<feature type="compositionally biased region" description="Basic and acidic residues" evidence="1">
    <location>
        <begin position="90"/>
        <end position="113"/>
    </location>
</feature>
<evidence type="ECO:0000256" key="1">
    <source>
        <dbReference type="SAM" id="MobiDB-lite"/>
    </source>
</evidence>
<feature type="region of interest" description="Disordered" evidence="1">
    <location>
        <begin position="90"/>
        <end position="121"/>
    </location>
</feature>
<proteinExistence type="predicted"/>
<dbReference type="OrthoDB" id="1752139at2759"/>